<protein>
    <recommendedName>
        <fullName evidence="3">DNA-directed DNA polymerase</fullName>
    </recommendedName>
</protein>
<dbReference type="PANTHER" id="PTHR31511:SF12">
    <property type="entry name" value="RHO TERMINATION FACTOR N-TERMINAL DOMAIN-CONTAINING PROTEIN"/>
    <property type="match status" value="1"/>
</dbReference>
<dbReference type="InterPro" id="IPR043502">
    <property type="entry name" value="DNA/RNA_pol_sf"/>
</dbReference>
<dbReference type="EnsemblMetazoa" id="tetur193g00020.1">
    <property type="protein sequence ID" value="tetur193g00020.1"/>
    <property type="gene ID" value="tetur193g00020"/>
</dbReference>
<reference evidence="1" key="2">
    <citation type="submission" date="2016-04" db="UniProtKB">
        <authorList>
            <consortium name="EnsemblMetazoa"/>
        </authorList>
    </citation>
    <scope>IDENTIFICATION</scope>
</reference>
<dbReference type="EMBL" id="CAEY01000403">
    <property type="status" value="NOT_ANNOTATED_CDS"/>
    <property type="molecule type" value="Genomic_DNA"/>
</dbReference>
<accession>A0A158P5B4</accession>
<dbReference type="Proteomes" id="UP000015104">
    <property type="component" value="Unassembled WGS sequence"/>
</dbReference>
<evidence type="ECO:0000313" key="2">
    <source>
        <dbReference type="Proteomes" id="UP000015104"/>
    </source>
</evidence>
<dbReference type="AlphaFoldDB" id="A0A158P5B4"/>
<evidence type="ECO:0000313" key="1">
    <source>
        <dbReference type="EnsemblMetazoa" id="tetur193g00020.1"/>
    </source>
</evidence>
<dbReference type="SUPFAM" id="SSF56672">
    <property type="entry name" value="DNA/RNA polymerases"/>
    <property type="match status" value="1"/>
</dbReference>
<proteinExistence type="predicted"/>
<reference evidence="2" key="1">
    <citation type="submission" date="2011-08" db="EMBL/GenBank/DDBJ databases">
        <authorList>
            <person name="Rombauts S."/>
        </authorList>
    </citation>
    <scope>NUCLEOTIDE SEQUENCE</scope>
    <source>
        <strain evidence="2">London</strain>
    </source>
</reference>
<dbReference type="GO" id="GO:0071897">
    <property type="term" value="P:DNA biosynthetic process"/>
    <property type="evidence" value="ECO:0007669"/>
    <property type="project" value="UniProtKB-ARBA"/>
</dbReference>
<name>A0A158P5B4_TETUR</name>
<keyword evidence="2" id="KW-1185">Reference proteome</keyword>
<evidence type="ECO:0008006" key="3">
    <source>
        <dbReference type="Google" id="ProtNLM"/>
    </source>
</evidence>
<dbReference type="Gene3D" id="3.90.1600.10">
    <property type="entry name" value="Palm domain of DNA polymerase"/>
    <property type="match status" value="1"/>
</dbReference>
<sequence>MEKFIGFILGRFKFLDSYAFLPSSLDNLSANISTESKNHYLKQSFGDIDTSLLIKKSALPYEYLTSLDVFNEPTLPDKSAFHSTLTDSGISDEMYQHLQQVWSTFNCQTMKDLHDIYLKVDVLLLTAVFENFREMSITNFTLDPLHQFSAPGLTWSAALKTTGIELDLMTDVNMFLMIEKAIRGGPTVVTKRHVKANNKYIQDYDEGKPTSNLLYLDVNNLYGYAMSEKLPVKGFKWSNVPLEQILNTPDDSDTGYILEVDLEYPEDLHDLHNDFPLAPEKMEIEQKLYSQYQQELQNDLKERGFKPTHSTKLVTTFIKKERYVIHYRTLKFYVAHGMKVSKVHRTIQFYQSAWLAEYVKFCTSKRQAATSDFEKDFYKLLVNSIYGKTIEDKRKHRKVFLALQDIQAQRHLRKDLCQKFMILDENKMLFWMKSLRVKMDKPIAVGFTVLELAKLKMYQIHYDTFKAHYGNNISMIYTDTDSLIYEIKTPDIVTDLQHFSNIMDFSNYPKDHPLYSNANNKKIGFLKDEMAGKQIVEFVGIRPKLYALKTEDEVKKKAKGVPRAVLKNKITFDDYIECLYHHTVTRDKATSLQSDHHNIQMIRRTKVMLSPLDDKRYWLDRLSSLAYGHYKINN</sequence>
<dbReference type="InterPro" id="IPR023211">
    <property type="entry name" value="DNA_pol_palm_dom_sf"/>
</dbReference>
<organism evidence="1 2">
    <name type="scientific">Tetranychus urticae</name>
    <name type="common">Two-spotted spider mite</name>
    <dbReference type="NCBI Taxonomy" id="32264"/>
    <lineage>
        <taxon>Eukaryota</taxon>
        <taxon>Metazoa</taxon>
        <taxon>Ecdysozoa</taxon>
        <taxon>Arthropoda</taxon>
        <taxon>Chelicerata</taxon>
        <taxon>Arachnida</taxon>
        <taxon>Acari</taxon>
        <taxon>Acariformes</taxon>
        <taxon>Trombidiformes</taxon>
        <taxon>Prostigmata</taxon>
        <taxon>Eleutherengona</taxon>
        <taxon>Raphignathae</taxon>
        <taxon>Tetranychoidea</taxon>
        <taxon>Tetranychidae</taxon>
        <taxon>Tetranychus</taxon>
    </lineage>
</organism>
<dbReference type="PANTHER" id="PTHR31511">
    <property type="entry name" value="PROTEIN CBG23764"/>
    <property type="match status" value="1"/>
</dbReference>
<dbReference type="STRING" id="32264.A0A158P5B4"/>